<dbReference type="EMBL" id="CACVBM020001418">
    <property type="protein sequence ID" value="CAA7049524.1"/>
    <property type="molecule type" value="Genomic_DNA"/>
</dbReference>
<comment type="caution">
    <text evidence="3">The sequence shown here is derived from an EMBL/GenBank/DDBJ whole genome shotgun (WGS) entry which is preliminary data.</text>
</comment>
<proteinExistence type="predicted"/>
<evidence type="ECO:0000313" key="4">
    <source>
        <dbReference type="Proteomes" id="UP000467841"/>
    </source>
</evidence>
<organism evidence="3 4">
    <name type="scientific">Microthlaspi erraticum</name>
    <dbReference type="NCBI Taxonomy" id="1685480"/>
    <lineage>
        <taxon>Eukaryota</taxon>
        <taxon>Viridiplantae</taxon>
        <taxon>Streptophyta</taxon>
        <taxon>Embryophyta</taxon>
        <taxon>Tracheophyta</taxon>
        <taxon>Spermatophyta</taxon>
        <taxon>Magnoliopsida</taxon>
        <taxon>eudicotyledons</taxon>
        <taxon>Gunneridae</taxon>
        <taxon>Pentapetalae</taxon>
        <taxon>rosids</taxon>
        <taxon>malvids</taxon>
        <taxon>Brassicales</taxon>
        <taxon>Brassicaceae</taxon>
        <taxon>Coluteocarpeae</taxon>
        <taxon>Microthlaspi</taxon>
    </lineage>
</organism>
<accession>A0A6D2JZA7</accession>
<keyword evidence="4" id="KW-1185">Reference proteome</keyword>
<evidence type="ECO:0000256" key="1">
    <source>
        <dbReference type="SAM" id="MobiDB-lite"/>
    </source>
</evidence>
<protein>
    <recommendedName>
        <fullName evidence="2">Transposase MuDR plant domain-containing protein</fullName>
    </recommendedName>
</protein>
<evidence type="ECO:0000259" key="2">
    <source>
        <dbReference type="Pfam" id="PF03108"/>
    </source>
</evidence>
<dbReference type="InterPro" id="IPR004332">
    <property type="entry name" value="Transposase_MuDR"/>
</dbReference>
<feature type="domain" description="Transposase MuDR plant" evidence="2">
    <location>
        <begin position="177"/>
        <end position="229"/>
    </location>
</feature>
<feature type="region of interest" description="Disordered" evidence="1">
    <location>
        <begin position="66"/>
        <end position="96"/>
    </location>
</feature>
<name>A0A6D2JZA7_9BRAS</name>
<evidence type="ECO:0000313" key="3">
    <source>
        <dbReference type="EMBL" id="CAA7049524.1"/>
    </source>
</evidence>
<dbReference type="Proteomes" id="UP000467841">
    <property type="component" value="Unassembled WGS sequence"/>
</dbReference>
<sequence>MVITEYNIDKQLYKVDLSYMFPKKVLLTLPKNTPPVDVGTSRHFQGYLEQLNTDAVQLCVELKTKGLEDGATDEEEEEDEDEDEDENDRFDWCDDSDGASSGDEDFATYGLAPDGASSGDVDFATYGLAPDGVCSGDVDFATYGLAPEGKENKVNSPTTKTGSSLTNAHVKLELSELTLAIGDRFKSKKTLLTRLKILSVLQQFDFKVDKSIPDKLVVKCWVEGCSWRV</sequence>
<dbReference type="Pfam" id="PF03108">
    <property type="entry name" value="DBD_Tnp_Mut"/>
    <property type="match status" value="1"/>
</dbReference>
<gene>
    <name evidence="3" type="ORF">MERR_LOCUS36759</name>
</gene>
<dbReference type="OrthoDB" id="1098875at2759"/>
<reference evidence="3" key="1">
    <citation type="submission" date="2020-01" db="EMBL/GenBank/DDBJ databases">
        <authorList>
            <person name="Mishra B."/>
        </authorList>
    </citation>
    <scope>NUCLEOTIDE SEQUENCE [LARGE SCALE GENOMIC DNA]</scope>
</reference>
<dbReference type="AlphaFoldDB" id="A0A6D2JZA7"/>
<feature type="compositionally biased region" description="Acidic residues" evidence="1">
    <location>
        <begin position="70"/>
        <end position="96"/>
    </location>
</feature>